<comment type="caution">
    <text evidence="2">The sequence shown here is derived from an EMBL/GenBank/DDBJ whole genome shotgun (WGS) entry which is preliminary data.</text>
</comment>
<dbReference type="Proteomes" id="UP000683360">
    <property type="component" value="Unassembled WGS sequence"/>
</dbReference>
<protein>
    <submittedName>
        <fullName evidence="2">Uncharacterized protein</fullName>
    </submittedName>
</protein>
<proteinExistence type="predicted"/>
<dbReference type="Pfam" id="PF23085">
    <property type="entry name" value="RRM_PARP14_3"/>
    <property type="match status" value="1"/>
</dbReference>
<name>A0A8S3QDS9_MYTED</name>
<gene>
    <name evidence="2" type="ORF">MEDL_7865</name>
</gene>
<evidence type="ECO:0000256" key="1">
    <source>
        <dbReference type="SAM" id="MobiDB-lite"/>
    </source>
</evidence>
<feature type="region of interest" description="Disordered" evidence="1">
    <location>
        <begin position="257"/>
        <end position="285"/>
    </location>
</feature>
<evidence type="ECO:0000313" key="3">
    <source>
        <dbReference type="Proteomes" id="UP000683360"/>
    </source>
</evidence>
<organism evidence="2 3">
    <name type="scientific">Mytilus edulis</name>
    <name type="common">Blue mussel</name>
    <dbReference type="NCBI Taxonomy" id="6550"/>
    <lineage>
        <taxon>Eukaryota</taxon>
        <taxon>Metazoa</taxon>
        <taxon>Spiralia</taxon>
        <taxon>Lophotrochozoa</taxon>
        <taxon>Mollusca</taxon>
        <taxon>Bivalvia</taxon>
        <taxon>Autobranchia</taxon>
        <taxon>Pteriomorphia</taxon>
        <taxon>Mytilida</taxon>
        <taxon>Mytiloidea</taxon>
        <taxon>Mytilidae</taxon>
        <taxon>Mytilinae</taxon>
        <taxon>Mytilus</taxon>
    </lineage>
</organism>
<reference evidence="2" key="1">
    <citation type="submission" date="2021-03" db="EMBL/GenBank/DDBJ databases">
        <authorList>
            <person name="Bekaert M."/>
        </authorList>
    </citation>
    <scope>NUCLEOTIDE SEQUENCE</scope>
</reference>
<accession>A0A8S3QDS9</accession>
<sequence>MAVDPDFVVFKDIHSFCVPHAAWRVALRHPLMRRQAHFVTSTCCLIRENLQNNRILCDKCGKLFDYPCTHAILSCDYTVDARDQFWRSVIDLNPISFSVHLGNMIDNKLLNCILACDTDFDLQNKEQITEFGKKSFLIDNANVTVVEKGYSFNDRVLVQNIHNTTTKDGLKCFVKSQTGQDLQSIIFDKIGKAILDFGNVIGIIDVCKREHNLKGKTLGVQIYYQCLDRDDKLDFLTERKTANRKLLNRHEHYNIHSNTTTDVAKKRKLRTSDTGQYENKKFKEG</sequence>
<dbReference type="AlphaFoldDB" id="A0A8S3QDS9"/>
<evidence type="ECO:0000313" key="2">
    <source>
        <dbReference type="EMBL" id="CAG2192709.1"/>
    </source>
</evidence>
<dbReference type="EMBL" id="CAJPWZ010000437">
    <property type="protein sequence ID" value="CAG2192709.1"/>
    <property type="molecule type" value="Genomic_DNA"/>
</dbReference>
<keyword evidence="3" id="KW-1185">Reference proteome</keyword>